<organism evidence="2">
    <name type="scientific">marine metagenome</name>
    <dbReference type="NCBI Taxonomy" id="408172"/>
    <lineage>
        <taxon>unclassified sequences</taxon>
        <taxon>metagenomes</taxon>
        <taxon>ecological metagenomes</taxon>
    </lineage>
</organism>
<evidence type="ECO:0000259" key="1">
    <source>
        <dbReference type="Pfam" id="PF05378"/>
    </source>
</evidence>
<dbReference type="AlphaFoldDB" id="A0A382TVI9"/>
<accession>A0A382TVI9</accession>
<feature type="non-terminal residue" evidence="2">
    <location>
        <position position="1"/>
    </location>
</feature>
<gene>
    <name evidence="2" type="ORF">METZ01_LOCUS378930</name>
</gene>
<name>A0A382TVI9_9ZZZZ</name>
<evidence type="ECO:0000313" key="2">
    <source>
        <dbReference type="EMBL" id="SVD26076.1"/>
    </source>
</evidence>
<dbReference type="Pfam" id="PF05378">
    <property type="entry name" value="Hydant_A_N"/>
    <property type="match status" value="1"/>
</dbReference>
<feature type="domain" description="Hydantoinase/oxoprolinase N-terminal" evidence="1">
    <location>
        <begin position="4"/>
        <end position="48"/>
    </location>
</feature>
<protein>
    <recommendedName>
        <fullName evidence="1">Hydantoinase/oxoprolinase N-terminal domain-containing protein</fullName>
    </recommendedName>
</protein>
<reference evidence="2" key="1">
    <citation type="submission" date="2018-05" db="EMBL/GenBank/DDBJ databases">
        <authorList>
            <person name="Lanie J.A."/>
            <person name="Ng W.-L."/>
            <person name="Kazmierczak K.M."/>
            <person name="Andrzejewski T.M."/>
            <person name="Davidsen T.M."/>
            <person name="Wayne K.J."/>
            <person name="Tettelin H."/>
            <person name="Glass J.I."/>
            <person name="Rusch D."/>
            <person name="Podicherti R."/>
            <person name="Tsui H.-C.T."/>
            <person name="Winkler M.E."/>
        </authorList>
    </citation>
    <scope>NUCLEOTIDE SEQUENCE</scope>
</reference>
<proteinExistence type="predicted"/>
<feature type="non-terminal residue" evidence="2">
    <location>
        <position position="53"/>
    </location>
</feature>
<dbReference type="EMBL" id="UINC01139496">
    <property type="protein sequence ID" value="SVD26076.1"/>
    <property type="molecule type" value="Genomic_DNA"/>
</dbReference>
<dbReference type="InterPro" id="IPR008040">
    <property type="entry name" value="Hydant_A_N"/>
</dbReference>
<sequence length="53" mass="5687">VYVIGIDVGGTFTDFVIAQEGQPPRYFKTASTPHDPSEGLMTGLTHTATAYDL</sequence>